<dbReference type="EMBL" id="BNJG01000003">
    <property type="protein sequence ID" value="GHO58635.1"/>
    <property type="molecule type" value="Genomic_DNA"/>
</dbReference>
<sequence>MTHHHKYPTGTVIVGLGTKCGLFLLTSQDRVTWNIEATSLSKGRIFSAIFDQRNGCRLFAAENGDFFGSFIRYSDDFGQSWQEPRQGIQFPPQSDLKLQNIWTIVPGRAAEPDVVYAGVDPASLWISTDRGETWEPNPALLSHPSRSQWGPGAGGLCLHTIIADPTLPSRMWIGISAVGCMRTDDGGRSWVFANKNTRASFLPDPYPEFGQCIHRLVQHPTQPDVLYQQNHCGIYKSLNAGEDWIDIQHNLPSEFGFPIALDPHHPETLFVVVEDPEGRHNSGTHFTVYRTENAGEQWTPQTHGLPEGQGVRMGVLRHALCTDSLNPCGVYAGTKTGQLFASNDRGDNWQLIADFLPPSILSQPQSCYNKRSNPYPATHPIGRSGIAPVLVECEKLWWRCMQPLPLRQSVLKPSSSRNARFWPVMSKRGITELGKDLFPIVYVLTIRYISIKLIDRFPN</sequence>
<dbReference type="Pfam" id="PF02012">
    <property type="entry name" value="BNR"/>
    <property type="match status" value="2"/>
</dbReference>
<dbReference type="PANTHER" id="PTHR43739">
    <property type="entry name" value="XYLOGLUCANASE (EUROFUNG)"/>
    <property type="match status" value="1"/>
</dbReference>
<dbReference type="InterPro" id="IPR052025">
    <property type="entry name" value="Xyloglucanase_GH74"/>
</dbReference>
<dbReference type="CDD" id="cd15482">
    <property type="entry name" value="Sialidase_non-viral"/>
    <property type="match status" value="1"/>
</dbReference>
<keyword evidence="1" id="KW-0378">Hydrolase</keyword>
<dbReference type="RefSeq" id="WP_201374896.1">
    <property type="nucleotide sequence ID" value="NZ_BNJG01000003.1"/>
</dbReference>
<organism evidence="1 2">
    <name type="scientific">Ktedonobacter robiniae</name>
    <dbReference type="NCBI Taxonomy" id="2778365"/>
    <lineage>
        <taxon>Bacteria</taxon>
        <taxon>Bacillati</taxon>
        <taxon>Chloroflexota</taxon>
        <taxon>Ktedonobacteria</taxon>
        <taxon>Ktedonobacterales</taxon>
        <taxon>Ktedonobacteraceae</taxon>
        <taxon>Ktedonobacter</taxon>
    </lineage>
</organism>
<dbReference type="InterPro" id="IPR015943">
    <property type="entry name" value="WD40/YVTN_repeat-like_dom_sf"/>
</dbReference>
<name>A0ABQ3V161_9CHLR</name>
<comment type="caution">
    <text evidence="1">The sequence shown here is derived from an EMBL/GenBank/DDBJ whole genome shotgun (WGS) entry which is preliminary data.</text>
</comment>
<dbReference type="Proteomes" id="UP000654345">
    <property type="component" value="Unassembled WGS sequence"/>
</dbReference>
<evidence type="ECO:0000313" key="2">
    <source>
        <dbReference type="Proteomes" id="UP000654345"/>
    </source>
</evidence>
<dbReference type="PANTHER" id="PTHR43739:SF5">
    <property type="entry name" value="EXO-ALPHA-SIALIDASE"/>
    <property type="match status" value="1"/>
</dbReference>
<dbReference type="Gene3D" id="2.130.10.10">
    <property type="entry name" value="YVTN repeat-like/Quinoprotein amine dehydrogenase"/>
    <property type="match status" value="1"/>
</dbReference>
<dbReference type="GO" id="GO:0016787">
    <property type="term" value="F:hydrolase activity"/>
    <property type="evidence" value="ECO:0007669"/>
    <property type="project" value="UniProtKB-KW"/>
</dbReference>
<dbReference type="InterPro" id="IPR002860">
    <property type="entry name" value="BNR_rpt"/>
</dbReference>
<evidence type="ECO:0000313" key="1">
    <source>
        <dbReference type="EMBL" id="GHO58635.1"/>
    </source>
</evidence>
<keyword evidence="2" id="KW-1185">Reference proteome</keyword>
<reference evidence="1 2" key="1">
    <citation type="journal article" date="2021" name="Int. J. Syst. Evol. Microbiol.">
        <title>Reticulibacter mediterranei gen. nov., sp. nov., within the new family Reticulibacteraceae fam. nov., and Ktedonospora formicarum gen. nov., sp. nov., Ktedonobacter robiniae sp. nov., Dictyobacter formicarum sp. nov. and Dictyobacter arantiisoli sp. nov., belonging to the class Ktedonobacteria.</title>
        <authorList>
            <person name="Yabe S."/>
            <person name="Zheng Y."/>
            <person name="Wang C.M."/>
            <person name="Sakai Y."/>
            <person name="Abe K."/>
            <person name="Yokota A."/>
            <person name="Donadio S."/>
            <person name="Cavaletti L."/>
            <person name="Monciardini P."/>
        </authorList>
    </citation>
    <scope>NUCLEOTIDE SEQUENCE [LARGE SCALE GENOMIC DNA]</scope>
    <source>
        <strain evidence="1 2">SOSP1-30</strain>
    </source>
</reference>
<accession>A0ABQ3V161</accession>
<protein>
    <submittedName>
        <fullName evidence="1">Glycosyl hydrolase</fullName>
    </submittedName>
</protein>
<proteinExistence type="predicted"/>
<gene>
    <name evidence="1" type="ORF">KSB_71100</name>
</gene>
<dbReference type="SUPFAM" id="SSF110296">
    <property type="entry name" value="Oligoxyloglucan reducing end-specific cellobiohydrolase"/>
    <property type="match status" value="1"/>
</dbReference>